<protein>
    <submittedName>
        <fullName evidence="2">Uncharacterized protein</fullName>
    </submittedName>
</protein>
<dbReference type="PROSITE" id="PS51257">
    <property type="entry name" value="PROKAR_LIPOPROTEIN"/>
    <property type="match status" value="1"/>
</dbReference>
<accession>A0ABS8NDF7</accession>
<reference evidence="2" key="1">
    <citation type="submission" date="2021-11" db="EMBL/GenBank/DDBJ databases">
        <title>Genome sequence.</title>
        <authorList>
            <person name="Sun Q."/>
        </authorList>
    </citation>
    <scope>NUCLEOTIDE SEQUENCE</scope>
    <source>
        <strain evidence="2">JC740</strain>
    </source>
</reference>
<name>A0ABS8NDF7_9BACT</name>
<gene>
    <name evidence="2" type="ORF">LOC71_04775</name>
</gene>
<feature type="compositionally biased region" description="Low complexity" evidence="1">
    <location>
        <begin position="222"/>
        <end position="237"/>
    </location>
</feature>
<comment type="caution">
    <text evidence="2">The sequence shown here is derived from an EMBL/GenBank/DDBJ whole genome shotgun (WGS) entry which is preliminary data.</text>
</comment>
<feature type="compositionally biased region" description="Basic and acidic residues" evidence="1">
    <location>
        <begin position="134"/>
        <end position="145"/>
    </location>
</feature>
<feature type="compositionally biased region" description="Polar residues" evidence="1">
    <location>
        <begin position="71"/>
        <end position="80"/>
    </location>
</feature>
<proteinExistence type="predicted"/>
<evidence type="ECO:0000313" key="2">
    <source>
        <dbReference type="EMBL" id="MCC9641577.1"/>
    </source>
</evidence>
<keyword evidence="3" id="KW-1185">Reference proteome</keyword>
<feature type="compositionally biased region" description="Polar residues" evidence="1">
    <location>
        <begin position="87"/>
        <end position="96"/>
    </location>
</feature>
<feature type="region of interest" description="Disordered" evidence="1">
    <location>
        <begin position="71"/>
        <end position="250"/>
    </location>
</feature>
<dbReference type="EMBL" id="JAJKFW010000006">
    <property type="protein sequence ID" value="MCC9641577.1"/>
    <property type="molecule type" value="Genomic_DNA"/>
</dbReference>
<organism evidence="2 3">
    <name type="scientific">Rhodopirellula halodulae</name>
    <dbReference type="NCBI Taxonomy" id="2894198"/>
    <lineage>
        <taxon>Bacteria</taxon>
        <taxon>Pseudomonadati</taxon>
        <taxon>Planctomycetota</taxon>
        <taxon>Planctomycetia</taxon>
        <taxon>Pirellulales</taxon>
        <taxon>Pirellulaceae</taxon>
        <taxon>Rhodopirellula</taxon>
    </lineage>
</organism>
<evidence type="ECO:0000256" key="1">
    <source>
        <dbReference type="SAM" id="MobiDB-lite"/>
    </source>
</evidence>
<dbReference type="RefSeq" id="WP_230271796.1">
    <property type="nucleotide sequence ID" value="NZ_JAJKFW010000006.1"/>
</dbReference>
<evidence type="ECO:0000313" key="3">
    <source>
        <dbReference type="Proteomes" id="UP001430306"/>
    </source>
</evidence>
<dbReference type="Proteomes" id="UP001430306">
    <property type="component" value="Unassembled WGS sequence"/>
</dbReference>
<sequence length="447" mass="48355">MLGTLRCALLAGCCVVGFAGTGCRGRAQRDVYSQKMAREIRLLEDQLYEADYENRVLMEKLRRAKTLAAQNNAVAPSSQRKPGLLQGLTSPQNKQTRLPDPIVDPGVESQKDPLELDEVVDGPEFIDPGMPDDFSPREDIPKPLEDPVPDLDQPNELSVPDSEEKRPSGGDETDQDLDVGKGFDLDSMIDPGEPFIPDSDPDSLLPAPTQPVPPGPSDLQFDPVVPGDVVPPSSPSGKPEDPPGKIDLPPGLGMLGGLGGVPGAPAKIELYPAKIQVNPKVSTPKFISDLSSLPAPPANPDYPPTEGIDVVLDSVDQFGHGIALLGGSHDPLNRLASTDQPRLTSLPESSESTIVSVVVLDANKTGDDAKLGRWDFESDQLLKLQQMSAVDLPRESVRLPIRWKEKRPTGEKVVVFVRLKQGERDIRCDIEMDLRSKASVAGWLPRR</sequence>